<name>A0A2N5HEX9_9BACI</name>
<reference evidence="1 2" key="1">
    <citation type="submission" date="2017-11" db="EMBL/GenBank/DDBJ databases">
        <title>Comparitive Functional Genomics of Dry Heat Resistant strains isolated from the Viking Spacecraft.</title>
        <authorList>
            <person name="Seuylemezian A."/>
            <person name="Cooper K."/>
            <person name="Vaishampayan P."/>
        </authorList>
    </citation>
    <scope>NUCLEOTIDE SEQUENCE [LARGE SCALE GENOMIC DNA]</scope>
    <source>
        <strain evidence="1 2">V32-6</strain>
    </source>
</reference>
<gene>
    <name evidence="1" type="ORF">CVD27_12750</name>
</gene>
<comment type="caution">
    <text evidence="1">The sequence shown here is derived from an EMBL/GenBank/DDBJ whole genome shotgun (WGS) entry which is preliminary data.</text>
</comment>
<keyword evidence="2" id="KW-1185">Reference proteome</keyword>
<dbReference type="Pfam" id="PF04883">
    <property type="entry name" value="HK97-gp10_like"/>
    <property type="match status" value="1"/>
</dbReference>
<protein>
    <recommendedName>
        <fullName evidence="3">HK97 gp10 family phage protein</fullName>
    </recommendedName>
</protein>
<proteinExistence type="predicted"/>
<dbReference type="OrthoDB" id="4457835at2"/>
<accession>A0A2N5HEX9</accession>
<evidence type="ECO:0000313" key="2">
    <source>
        <dbReference type="Proteomes" id="UP000234950"/>
    </source>
</evidence>
<evidence type="ECO:0000313" key="1">
    <source>
        <dbReference type="EMBL" id="PLS04023.1"/>
    </source>
</evidence>
<dbReference type="Proteomes" id="UP000234950">
    <property type="component" value="Unassembled WGS sequence"/>
</dbReference>
<dbReference type="AlphaFoldDB" id="A0A2N5HEX9"/>
<dbReference type="NCBIfam" id="TIGR01725">
    <property type="entry name" value="phge_HK97_gp10"/>
    <property type="match status" value="1"/>
</dbReference>
<sequence>MSRFQDAIEDMKRKRQQTLEDIAIFVEAEAKQRAPVKTGDLRRRITHVTQHDDNINRAKVGTNLEYAPSVEEGSNPHSIKRKDGKPLKIRIDGKWVTVDEVNHPGTPKQPFIRPAIEENVGEIQDRIKGGMGVND</sequence>
<organism evidence="1 2">
    <name type="scientific">Neobacillus cucumis</name>
    <dbReference type="NCBI Taxonomy" id="1740721"/>
    <lineage>
        <taxon>Bacteria</taxon>
        <taxon>Bacillati</taxon>
        <taxon>Bacillota</taxon>
        <taxon>Bacilli</taxon>
        <taxon>Bacillales</taxon>
        <taxon>Bacillaceae</taxon>
        <taxon>Neobacillus</taxon>
    </lineage>
</organism>
<dbReference type="InterPro" id="IPR010064">
    <property type="entry name" value="HK97-gp10_tail"/>
</dbReference>
<evidence type="ECO:0008006" key="3">
    <source>
        <dbReference type="Google" id="ProtNLM"/>
    </source>
</evidence>
<dbReference type="RefSeq" id="WP_101648287.1">
    <property type="nucleotide sequence ID" value="NZ_PGVE01000048.1"/>
</dbReference>
<dbReference type="EMBL" id="PGVE01000048">
    <property type="protein sequence ID" value="PLS04023.1"/>
    <property type="molecule type" value="Genomic_DNA"/>
</dbReference>